<keyword evidence="3" id="KW-1185">Reference proteome</keyword>
<evidence type="ECO:0000313" key="2">
    <source>
        <dbReference type="EMBL" id="PSR78484.1"/>
    </source>
</evidence>
<dbReference type="InParanoid" id="A0A2T2ZWI6"/>
<protein>
    <submittedName>
        <fullName evidence="2">Uncharacterized protein</fullName>
    </submittedName>
</protein>
<name>A0A2T2ZWI6_9PEZI</name>
<proteinExistence type="predicted"/>
<accession>A0A2T2ZWI6</accession>
<gene>
    <name evidence="2" type="ORF">BD289DRAFT_443912</name>
</gene>
<dbReference type="EMBL" id="KZ678605">
    <property type="protein sequence ID" value="PSR78484.1"/>
    <property type="molecule type" value="Genomic_DNA"/>
</dbReference>
<evidence type="ECO:0000256" key="1">
    <source>
        <dbReference type="SAM" id="SignalP"/>
    </source>
</evidence>
<dbReference type="AlphaFoldDB" id="A0A2T2ZWI6"/>
<sequence length="71" mass="8035">MLLLLLAAVVVVLELWKWTEAGGWRVKVGGWRVQVGGWNSQWQANPRCGLLLLWLLLWLLLKKEEGADVPG</sequence>
<feature type="chain" id="PRO_5015574027" evidence="1">
    <location>
        <begin position="22"/>
        <end position="71"/>
    </location>
</feature>
<feature type="signal peptide" evidence="1">
    <location>
        <begin position="1"/>
        <end position="21"/>
    </location>
</feature>
<reference evidence="2 3" key="1">
    <citation type="journal article" date="2018" name="Mycol. Prog.">
        <title>Coniella lustricola, a new species from submerged detritus.</title>
        <authorList>
            <person name="Raudabaugh D.B."/>
            <person name="Iturriaga T."/>
            <person name="Carver A."/>
            <person name="Mondo S."/>
            <person name="Pangilinan J."/>
            <person name="Lipzen A."/>
            <person name="He G."/>
            <person name="Amirebrahimi M."/>
            <person name="Grigoriev I.V."/>
            <person name="Miller A.N."/>
        </authorList>
    </citation>
    <scope>NUCLEOTIDE SEQUENCE [LARGE SCALE GENOMIC DNA]</scope>
    <source>
        <strain evidence="2 3">B22-T-1</strain>
    </source>
</reference>
<evidence type="ECO:0000313" key="3">
    <source>
        <dbReference type="Proteomes" id="UP000241462"/>
    </source>
</evidence>
<keyword evidence="1" id="KW-0732">Signal</keyword>
<organism evidence="2 3">
    <name type="scientific">Coniella lustricola</name>
    <dbReference type="NCBI Taxonomy" id="2025994"/>
    <lineage>
        <taxon>Eukaryota</taxon>
        <taxon>Fungi</taxon>
        <taxon>Dikarya</taxon>
        <taxon>Ascomycota</taxon>
        <taxon>Pezizomycotina</taxon>
        <taxon>Sordariomycetes</taxon>
        <taxon>Sordariomycetidae</taxon>
        <taxon>Diaporthales</taxon>
        <taxon>Schizoparmaceae</taxon>
        <taxon>Coniella</taxon>
    </lineage>
</organism>
<dbReference type="Proteomes" id="UP000241462">
    <property type="component" value="Unassembled WGS sequence"/>
</dbReference>